<dbReference type="STRING" id="28094.SAMN06295900_118129"/>
<dbReference type="Pfam" id="PF00378">
    <property type="entry name" value="ECH_1"/>
    <property type="match status" value="1"/>
</dbReference>
<dbReference type="PANTHER" id="PTHR11941:SF133">
    <property type="entry name" value="1,2-EPOXYPHENYLACETYL-COA ISOMERASE"/>
    <property type="match status" value="1"/>
</dbReference>
<dbReference type="InterPro" id="IPR014748">
    <property type="entry name" value="Enoyl-CoA_hydra_C"/>
</dbReference>
<evidence type="ECO:0000256" key="2">
    <source>
        <dbReference type="ARBA" id="ARBA00023239"/>
    </source>
</evidence>
<dbReference type="InterPro" id="IPR001753">
    <property type="entry name" value="Enoyl-CoA_hydra/iso"/>
</dbReference>
<reference evidence="5" key="1">
    <citation type="submission" date="2017-04" db="EMBL/GenBank/DDBJ databases">
        <authorList>
            <person name="Varghese N."/>
            <person name="Submissions S."/>
        </authorList>
    </citation>
    <scope>NUCLEOTIDE SEQUENCE [LARGE SCALE GENOMIC DNA]</scope>
    <source>
        <strain evidence="5">Ballard 720</strain>
    </source>
</reference>
<name>A0A1X7GVM6_TRICW</name>
<dbReference type="Proteomes" id="UP000192911">
    <property type="component" value="Unassembled WGS sequence"/>
</dbReference>
<accession>A0A1X7GVM6</accession>
<dbReference type="PANTHER" id="PTHR11941">
    <property type="entry name" value="ENOYL-COA HYDRATASE-RELATED"/>
    <property type="match status" value="1"/>
</dbReference>
<dbReference type="AlphaFoldDB" id="A0A1X7GVM6"/>
<dbReference type="SUPFAM" id="SSF52096">
    <property type="entry name" value="ClpP/crotonase"/>
    <property type="match status" value="1"/>
</dbReference>
<dbReference type="GO" id="GO:0016829">
    <property type="term" value="F:lyase activity"/>
    <property type="evidence" value="ECO:0007669"/>
    <property type="project" value="UniProtKB-KW"/>
</dbReference>
<dbReference type="EMBL" id="FXAH01000018">
    <property type="protein sequence ID" value="SMF75388.1"/>
    <property type="molecule type" value="Genomic_DNA"/>
</dbReference>
<dbReference type="NCBIfam" id="NF046063">
    <property type="entry name" value="oxepin_alt"/>
    <property type="match status" value="1"/>
</dbReference>
<comment type="similarity">
    <text evidence="1 3">Belongs to the enoyl-CoA hydratase/isomerase family.</text>
</comment>
<organism evidence="4 5">
    <name type="scientific">Trinickia caryophylli</name>
    <name type="common">Paraburkholderia caryophylli</name>
    <dbReference type="NCBI Taxonomy" id="28094"/>
    <lineage>
        <taxon>Bacteria</taxon>
        <taxon>Pseudomonadati</taxon>
        <taxon>Pseudomonadota</taxon>
        <taxon>Betaproteobacteria</taxon>
        <taxon>Burkholderiales</taxon>
        <taxon>Burkholderiaceae</taxon>
        <taxon>Trinickia</taxon>
    </lineage>
</organism>
<evidence type="ECO:0000256" key="3">
    <source>
        <dbReference type="RuleBase" id="RU003707"/>
    </source>
</evidence>
<evidence type="ECO:0000256" key="1">
    <source>
        <dbReference type="ARBA" id="ARBA00005254"/>
    </source>
</evidence>
<dbReference type="NCBIfam" id="NF005700">
    <property type="entry name" value="PRK07511.1"/>
    <property type="match status" value="1"/>
</dbReference>
<dbReference type="OrthoDB" id="5515649at2"/>
<dbReference type="InterPro" id="IPR029045">
    <property type="entry name" value="ClpP/crotonase-like_dom_sf"/>
</dbReference>
<dbReference type="InterPro" id="IPR018376">
    <property type="entry name" value="Enoyl-CoA_hyd/isom_CS"/>
</dbReference>
<dbReference type="PROSITE" id="PS00166">
    <property type="entry name" value="ENOYL_COA_HYDRATASE"/>
    <property type="match status" value="1"/>
</dbReference>
<keyword evidence="5" id="KW-1185">Reference proteome</keyword>
<evidence type="ECO:0000313" key="4">
    <source>
        <dbReference type="EMBL" id="SMF75388.1"/>
    </source>
</evidence>
<proteinExistence type="inferred from homology"/>
<dbReference type="CDD" id="cd06558">
    <property type="entry name" value="crotonase-like"/>
    <property type="match status" value="1"/>
</dbReference>
<dbReference type="Gene3D" id="3.90.226.10">
    <property type="entry name" value="2-enoyl-CoA Hydratase, Chain A, domain 1"/>
    <property type="match status" value="1"/>
</dbReference>
<dbReference type="GeneID" id="95551226"/>
<dbReference type="Gene3D" id="1.10.12.10">
    <property type="entry name" value="Lyase 2-enoyl-coa Hydratase, Chain A, domain 2"/>
    <property type="match status" value="1"/>
</dbReference>
<evidence type="ECO:0000313" key="5">
    <source>
        <dbReference type="Proteomes" id="UP000192911"/>
    </source>
</evidence>
<gene>
    <name evidence="4" type="ORF">SAMN06295900_118129</name>
</gene>
<protein>
    <submittedName>
        <fullName evidence="4">Short chain enoyl-CoA hydratase /Enoyl-CoA hydratase</fullName>
    </submittedName>
</protein>
<keyword evidence="2" id="KW-0456">Lyase</keyword>
<dbReference type="RefSeq" id="WP_085230150.1">
    <property type="nucleotide sequence ID" value="NZ_BSQD01000016.1"/>
</dbReference>
<sequence length="262" mass="27800">MSAELLASRPPESESTLVLTLSNPGARNALHPDMYAAGIVALETAERDPSIRAVVLTGADDFFCAGGNLHRLLENRAKDASVQAESIDQLAQWILALRTSTKPVIAAVEGAAAGAGFSLALACDLIVAAAEAKFVMSYARVGLTPDGGGSWFLAQSLPRQLASEILLEAKPVTAERLHTLGVVNRLVKPGQTRDAAIAWADTLGGGSPNAFARIKNLISAASDSTLPEHLNIERDEFVASLHHRDALEGIMAFLDKRAPRYR</sequence>
<dbReference type="GO" id="GO:0006635">
    <property type="term" value="P:fatty acid beta-oxidation"/>
    <property type="evidence" value="ECO:0007669"/>
    <property type="project" value="TreeGrafter"/>
</dbReference>